<dbReference type="Proteomes" id="UP000521943">
    <property type="component" value="Unassembled WGS sequence"/>
</dbReference>
<dbReference type="AlphaFoldDB" id="A0A8H6HTI2"/>
<organism evidence="1 2">
    <name type="scientific">Ephemerocybe angulata</name>
    <dbReference type="NCBI Taxonomy" id="980116"/>
    <lineage>
        <taxon>Eukaryota</taxon>
        <taxon>Fungi</taxon>
        <taxon>Dikarya</taxon>
        <taxon>Basidiomycota</taxon>
        <taxon>Agaricomycotina</taxon>
        <taxon>Agaricomycetes</taxon>
        <taxon>Agaricomycetidae</taxon>
        <taxon>Agaricales</taxon>
        <taxon>Agaricineae</taxon>
        <taxon>Psathyrellaceae</taxon>
        <taxon>Ephemerocybe</taxon>
    </lineage>
</organism>
<protein>
    <submittedName>
        <fullName evidence="1">Uncharacterized protein</fullName>
    </submittedName>
</protein>
<dbReference type="EMBL" id="JACGCI010000044">
    <property type="protein sequence ID" value="KAF6752530.1"/>
    <property type="molecule type" value="Genomic_DNA"/>
</dbReference>
<reference evidence="1 2" key="1">
    <citation type="submission" date="2020-07" db="EMBL/GenBank/DDBJ databases">
        <title>Comparative genomics of pyrophilous fungi reveals a link between fire events and developmental genes.</title>
        <authorList>
            <consortium name="DOE Joint Genome Institute"/>
            <person name="Steindorff A.S."/>
            <person name="Carver A."/>
            <person name="Calhoun S."/>
            <person name="Stillman K."/>
            <person name="Liu H."/>
            <person name="Lipzen A."/>
            <person name="Pangilinan J."/>
            <person name="Labutti K."/>
            <person name="Bruns T.D."/>
            <person name="Grigoriev I.V."/>
        </authorList>
    </citation>
    <scope>NUCLEOTIDE SEQUENCE [LARGE SCALE GENOMIC DNA]</scope>
    <source>
        <strain evidence="1 2">CBS 144469</strain>
    </source>
</reference>
<keyword evidence="2" id="KW-1185">Reference proteome</keyword>
<proteinExistence type="predicted"/>
<sequence length="173" mass="19194">MGSRGSDTTPMHFTVLRLPSTVASLAVLSRAYSNDVFEARNDYIDELSTRTDASLSSLSTREIIAELSERLYRRKLDTETKYECTKCLATSKTGVSGTVAECLGDTIPEYPEVTSDHCGIKNDSVYDMMPLVDQSQLSSSSKVDKIALLTSVIQVQNRRVVYFLDGTRHPEEP</sequence>
<comment type="caution">
    <text evidence="1">The sequence shown here is derived from an EMBL/GenBank/DDBJ whole genome shotgun (WGS) entry which is preliminary data.</text>
</comment>
<gene>
    <name evidence="1" type="ORF">DFP72DRAFT_849995</name>
</gene>
<evidence type="ECO:0000313" key="2">
    <source>
        <dbReference type="Proteomes" id="UP000521943"/>
    </source>
</evidence>
<evidence type="ECO:0000313" key="1">
    <source>
        <dbReference type="EMBL" id="KAF6752530.1"/>
    </source>
</evidence>
<name>A0A8H6HTI2_9AGAR</name>
<accession>A0A8H6HTI2</accession>